<comment type="caution">
    <text evidence="1">The sequence shown here is derived from an EMBL/GenBank/DDBJ whole genome shotgun (WGS) entry which is preliminary data.</text>
</comment>
<name>H3KI00_9BURK</name>
<dbReference type="HOGENOM" id="CLU_2557031_0_0_4"/>
<gene>
    <name evidence="1" type="ORF">HMPREF9440_02401</name>
</gene>
<reference evidence="1 2" key="1">
    <citation type="submission" date="2011-11" db="EMBL/GenBank/DDBJ databases">
        <authorList>
            <person name="Weinstock G."/>
            <person name="Sodergren E."/>
            <person name="Clifton S."/>
            <person name="Fulton L."/>
            <person name="Fulton B."/>
            <person name="Courtney L."/>
            <person name="Fronick C."/>
            <person name="Harrison M."/>
            <person name="Strong C."/>
            <person name="Farmer C."/>
            <person name="Delahaunty K."/>
            <person name="Markovic C."/>
            <person name="Hall O."/>
            <person name="Minx P."/>
            <person name="Tomlinson C."/>
            <person name="Mitreva M."/>
            <person name="Hou S."/>
            <person name="Chen J."/>
            <person name="Wollam A."/>
            <person name="Pepin K.H."/>
            <person name="Johnson M."/>
            <person name="Bhonagiri V."/>
            <person name="Zhang X."/>
            <person name="Suruliraj S."/>
            <person name="Warren W."/>
            <person name="Chinwalla A."/>
            <person name="Mardis E.R."/>
            <person name="Wilson R.K."/>
        </authorList>
    </citation>
    <scope>NUCLEOTIDE SEQUENCE [LARGE SCALE GENOMIC DNA]</scope>
    <source>
        <strain evidence="1 2">YIT 11816</strain>
    </source>
</reference>
<dbReference type="AlphaFoldDB" id="H3KI00"/>
<proteinExistence type="predicted"/>
<sequence length="82" mass="9560">MFQGLSIREGWVPGGRLKTRSVIIRQFDTPFAARRGLLCARRTNDEESDAPTLVFRSRRRHFSQTLPARRRAGKHITKRVLR</sequence>
<dbReference type="EMBL" id="AFBQ01000369">
    <property type="protein sequence ID" value="EHY30243.1"/>
    <property type="molecule type" value="Genomic_DNA"/>
</dbReference>
<organism evidence="1 2">
    <name type="scientific">Sutterella parvirubra YIT 11816</name>
    <dbReference type="NCBI Taxonomy" id="762967"/>
    <lineage>
        <taxon>Bacteria</taxon>
        <taxon>Pseudomonadati</taxon>
        <taxon>Pseudomonadota</taxon>
        <taxon>Betaproteobacteria</taxon>
        <taxon>Burkholderiales</taxon>
        <taxon>Sutterellaceae</taxon>
        <taxon>Sutterella</taxon>
    </lineage>
</organism>
<dbReference type="Proteomes" id="UP000004956">
    <property type="component" value="Unassembled WGS sequence"/>
</dbReference>
<evidence type="ECO:0000313" key="2">
    <source>
        <dbReference type="Proteomes" id="UP000004956"/>
    </source>
</evidence>
<keyword evidence="2" id="KW-1185">Reference proteome</keyword>
<dbReference type="STRING" id="762967.HMPREF9440_02401"/>
<evidence type="ECO:0000313" key="1">
    <source>
        <dbReference type="EMBL" id="EHY30243.1"/>
    </source>
</evidence>
<protein>
    <submittedName>
        <fullName evidence="1">Uncharacterized protein</fullName>
    </submittedName>
</protein>
<accession>H3KI00</accession>